<keyword evidence="3" id="KW-1185">Reference proteome</keyword>
<feature type="domain" description="CAAX prenyl protease 2/Lysostaphin resistance protein A-like" evidence="1">
    <location>
        <begin position="103"/>
        <end position="202"/>
    </location>
</feature>
<reference evidence="2 3" key="1">
    <citation type="journal article" date="2016" name="Int. J. Syst. Evol. Microbiol.">
        <title>Tessaracoccus flavus sp. nov., isolated from the drainage system of a lindane-producing factory.</title>
        <authorList>
            <person name="Kumari R."/>
            <person name="Singh P."/>
            <person name="Schumann P."/>
            <person name="Lal R."/>
        </authorList>
    </citation>
    <scope>NUCLEOTIDE SEQUENCE [LARGE SCALE GENOMIC DNA]</scope>
    <source>
        <strain evidence="2 3">RP1T</strain>
    </source>
</reference>
<dbReference type="RefSeq" id="WP_077341899.1">
    <property type="nucleotide sequence ID" value="NZ_CP019605.1"/>
</dbReference>
<evidence type="ECO:0000313" key="2">
    <source>
        <dbReference type="EMBL" id="AQP44624.1"/>
    </source>
</evidence>
<proteinExistence type="predicted"/>
<dbReference type="OrthoDB" id="2222521at2"/>
<dbReference type="AlphaFoldDB" id="A0A1Q2CES8"/>
<dbReference type="InterPro" id="IPR003675">
    <property type="entry name" value="Rce1/LyrA-like_dom"/>
</dbReference>
<accession>A0A1Q2CES8</accession>
<protein>
    <recommendedName>
        <fullName evidence="1">CAAX prenyl protease 2/Lysostaphin resistance protein A-like domain-containing protein</fullName>
    </recommendedName>
</protein>
<dbReference type="STRING" id="1610493.RPIT_07200"/>
<dbReference type="GO" id="GO:0080120">
    <property type="term" value="P:CAAX-box protein maturation"/>
    <property type="evidence" value="ECO:0007669"/>
    <property type="project" value="UniProtKB-ARBA"/>
</dbReference>
<evidence type="ECO:0000313" key="3">
    <source>
        <dbReference type="Proteomes" id="UP000188324"/>
    </source>
</evidence>
<sequence>MGTLRENRPVWYAVAWIAVYVIAVNIGDWLSEMVGEPNSATSALLVVLSLGLIVGLARDGWLRYFGVRAVRRRAFQSVLLYIPLALIASMQLTKGFRDDLTPTAVLLIVVLMICVGFLEELIFRGMLFRGIERSSNLTRAVVISGLTFGVGHVVNLARGMTLLEQSVQIGFGVVLGIVLALLFAVTGTIVPLIVFHALLNIIGNLTVADPGSELIMLAATTVVCVGYALYLVSVLRRRGPSPEMSQRPRRVTAPVAAA</sequence>
<organism evidence="2 3">
    <name type="scientific">Tessaracoccus flavus</name>
    <dbReference type="NCBI Taxonomy" id="1610493"/>
    <lineage>
        <taxon>Bacteria</taxon>
        <taxon>Bacillati</taxon>
        <taxon>Actinomycetota</taxon>
        <taxon>Actinomycetes</taxon>
        <taxon>Propionibacteriales</taxon>
        <taxon>Propionibacteriaceae</taxon>
        <taxon>Tessaracoccus</taxon>
    </lineage>
</organism>
<dbReference type="PANTHER" id="PTHR36435">
    <property type="entry name" value="SLR1288 PROTEIN"/>
    <property type="match status" value="1"/>
</dbReference>
<dbReference type="KEGG" id="tfl:RPIT_07200"/>
<name>A0A1Q2CES8_9ACTN</name>
<dbReference type="Proteomes" id="UP000188324">
    <property type="component" value="Chromosome"/>
</dbReference>
<dbReference type="PANTHER" id="PTHR36435:SF1">
    <property type="entry name" value="CAAX AMINO TERMINAL PROTEASE FAMILY PROTEIN"/>
    <property type="match status" value="1"/>
</dbReference>
<dbReference type="Pfam" id="PF02517">
    <property type="entry name" value="Rce1-like"/>
    <property type="match status" value="1"/>
</dbReference>
<evidence type="ECO:0000259" key="1">
    <source>
        <dbReference type="Pfam" id="PF02517"/>
    </source>
</evidence>
<dbReference type="GO" id="GO:0004175">
    <property type="term" value="F:endopeptidase activity"/>
    <property type="evidence" value="ECO:0007669"/>
    <property type="project" value="UniProtKB-ARBA"/>
</dbReference>
<gene>
    <name evidence="2" type="ORF">RPIT_07200</name>
</gene>
<dbReference type="EMBL" id="CP019605">
    <property type="protein sequence ID" value="AQP44624.1"/>
    <property type="molecule type" value="Genomic_DNA"/>
</dbReference>
<dbReference type="InterPro" id="IPR052710">
    <property type="entry name" value="CAAX_protease"/>
</dbReference>